<evidence type="ECO:0000256" key="2">
    <source>
        <dbReference type="ARBA" id="ARBA00022837"/>
    </source>
</evidence>
<gene>
    <name evidence="3" type="ORF">RJ641_036068</name>
</gene>
<dbReference type="EMBL" id="JBAMMX010000009">
    <property type="protein sequence ID" value="KAK6933174.1"/>
    <property type="molecule type" value="Genomic_DNA"/>
</dbReference>
<accession>A0AAN8VGK4</accession>
<feature type="non-terminal residue" evidence="3">
    <location>
        <position position="91"/>
    </location>
</feature>
<protein>
    <submittedName>
        <fullName evidence="3">Uncharacterized protein</fullName>
    </submittedName>
</protein>
<dbReference type="PANTHER" id="PTHR46502:SF15">
    <property type="entry name" value="16 KDA PHLOEM PROTEIN 1"/>
    <property type="match status" value="1"/>
</dbReference>
<organism evidence="3 4">
    <name type="scientific">Dillenia turbinata</name>
    <dbReference type="NCBI Taxonomy" id="194707"/>
    <lineage>
        <taxon>Eukaryota</taxon>
        <taxon>Viridiplantae</taxon>
        <taxon>Streptophyta</taxon>
        <taxon>Embryophyta</taxon>
        <taxon>Tracheophyta</taxon>
        <taxon>Spermatophyta</taxon>
        <taxon>Magnoliopsida</taxon>
        <taxon>eudicotyledons</taxon>
        <taxon>Gunneridae</taxon>
        <taxon>Pentapetalae</taxon>
        <taxon>Dilleniales</taxon>
        <taxon>Dilleniaceae</taxon>
        <taxon>Dillenia</taxon>
    </lineage>
</organism>
<keyword evidence="1" id="KW-0479">Metal-binding</keyword>
<sequence length="91" mass="10571">NEKLTFRIDFPGEGDQYKLTLKIMDKDTFSTDDFVGVENGKSQLHPLKYRVIHNRNYHGETCVGVDFTLTLKRNLRKSMVVGRKAVRTIRL</sequence>
<name>A0AAN8VGK4_9MAGN</name>
<comment type="caution">
    <text evidence="3">The sequence shown here is derived from an EMBL/GenBank/DDBJ whole genome shotgun (WGS) entry which is preliminary data.</text>
</comment>
<keyword evidence="2" id="KW-0106">Calcium</keyword>
<reference evidence="3 4" key="1">
    <citation type="submission" date="2023-12" db="EMBL/GenBank/DDBJ databases">
        <title>A high-quality genome assembly for Dillenia turbinata (Dilleniales).</title>
        <authorList>
            <person name="Chanderbali A."/>
        </authorList>
    </citation>
    <scope>NUCLEOTIDE SEQUENCE [LARGE SCALE GENOMIC DNA]</scope>
    <source>
        <strain evidence="3">LSX21</strain>
        <tissue evidence="3">Leaf</tissue>
    </source>
</reference>
<dbReference type="SUPFAM" id="SSF49562">
    <property type="entry name" value="C2 domain (Calcium/lipid-binding domain, CaLB)"/>
    <property type="match status" value="1"/>
</dbReference>
<dbReference type="PANTHER" id="PTHR46502">
    <property type="entry name" value="C2 DOMAIN-CONTAINING"/>
    <property type="match status" value="1"/>
</dbReference>
<dbReference type="Gene3D" id="2.60.40.150">
    <property type="entry name" value="C2 domain"/>
    <property type="match status" value="1"/>
</dbReference>
<dbReference type="Proteomes" id="UP001370490">
    <property type="component" value="Unassembled WGS sequence"/>
</dbReference>
<dbReference type="AlphaFoldDB" id="A0AAN8VGK4"/>
<dbReference type="GO" id="GO:0046872">
    <property type="term" value="F:metal ion binding"/>
    <property type="evidence" value="ECO:0007669"/>
    <property type="project" value="UniProtKB-KW"/>
</dbReference>
<evidence type="ECO:0000256" key="1">
    <source>
        <dbReference type="ARBA" id="ARBA00022723"/>
    </source>
</evidence>
<proteinExistence type="predicted"/>
<dbReference type="InterPro" id="IPR035892">
    <property type="entry name" value="C2_domain_sf"/>
</dbReference>
<keyword evidence="4" id="KW-1185">Reference proteome</keyword>
<evidence type="ECO:0000313" key="4">
    <source>
        <dbReference type="Proteomes" id="UP001370490"/>
    </source>
</evidence>
<feature type="non-terminal residue" evidence="3">
    <location>
        <position position="1"/>
    </location>
</feature>
<evidence type="ECO:0000313" key="3">
    <source>
        <dbReference type="EMBL" id="KAK6933174.1"/>
    </source>
</evidence>